<evidence type="ECO:0000259" key="2">
    <source>
        <dbReference type="Pfam" id="PF13490"/>
    </source>
</evidence>
<evidence type="ECO:0000256" key="1">
    <source>
        <dbReference type="SAM" id="Phobius"/>
    </source>
</evidence>
<protein>
    <recommendedName>
        <fullName evidence="2">Putative zinc-finger domain-containing protein</fullName>
    </recommendedName>
</protein>
<accession>A0A645GUW6</accession>
<organism evidence="3">
    <name type="scientific">bioreactor metagenome</name>
    <dbReference type="NCBI Taxonomy" id="1076179"/>
    <lineage>
        <taxon>unclassified sequences</taxon>
        <taxon>metagenomes</taxon>
        <taxon>ecological metagenomes</taxon>
    </lineage>
</organism>
<sequence length="105" mass="12267">MSNGGIEMNETNSCDVFRDLYPSYINEELEDETMTFMKDHLEQCSGCKDWIKSYKGEDLSEKEYEKKNIPKEDEIKVIKRARMLLFTGIAIVVALSLWISFWIVS</sequence>
<evidence type="ECO:0000313" key="3">
    <source>
        <dbReference type="EMBL" id="MPN30638.1"/>
    </source>
</evidence>
<comment type="caution">
    <text evidence="3">The sequence shown here is derived from an EMBL/GenBank/DDBJ whole genome shotgun (WGS) entry which is preliminary data.</text>
</comment>
<dbReference type="EMBL" id="VSSQ01081829">
    <property type="protein sequence ID" value="MPN30638.1"/>
    <property type="molecule type" value="Genomic_DNA"/>
</dbReference>
<dbReference type="AlphaFoldDB" id="A0A645GUW6"/>
<feature type="domain" description="Putative zinc-finger" evidence="2">
    <location>
        <begin position="14"/>
        <end position="47"/>
    </location>
</feature>
<proteinExistence type="predicted"/>
<feature type="transmembrane region" description="Helical" evidence="1">
    <location>
        <begin position="83"/>
        <end position="104"/>
    </location>
</feature>
<reference evidence="3" key="1">
    <citation type="submission" date="2019-08" db="EMBL/GenBank/DDBJ databases">
        <authorList>
            <person name="Kucharzyk K."/>
            <person name="Murdoch R.W."/>
            <person name="Higgins S."/>
            <person name="Loffler F."/>
        </authorList>
    </citation>
    <scope>NUCLEOTIDE SEQUENCE</scope>
</reference>
<keyword evidence="1" id="KW-0472">Membrane</keyword>
<dbReference type="Pfam" id="PF13490">
    <property type="entry name" value="zf-HC2"/>
    <property type="match status" value="1"/>
</dbReference>
<keyword evidence="1" id="KW-0812">Transmembrane</keyword>
<gene>
    <name evidence="3" type="ORF">SDC9_178109</name>
</gene>
<dbReference type="InterPro" id="IPR027383">
    <property type="entry name" value="Znf_put"/>
</dbReference>
<keyword evidence="1" id="KW-1133">Transmembrane helix</keyword>
<name>A0A645GUW6_9ZZZZ</name>